<dbReference type="EC" id="2.7.1.-" evidence="5"/>
<comment type="function">
    <text evidence="4 5">Removes the 2'-phosphate from RNA via an intermediate in which the phosphate is ADP-ribosylated by NAD followed by a presumed transesterification to release the RNA and generate ADP-ribose 1''-2''-cyclic phosphate (APPR&gt;P). May function as an ADP-ribosylase.</text>
</comment>
<dbReference type="InterPro" id="IPR042081">
    <property type="entry name" value="RNA_2'-PTrans_C"/>
</dbReference>
<evidence type="ECO:0000313" key="6">
    <source>
        <dbReference type="EMBL" id="XCM36641.1"/>
    </source>
</evidence>
<dbReference type="HAMAP" id="MF_00299">
    <property type="entry name" value="KptA"/>
    <property type="match status" value="1"/>
</dbReference>
<reference evidence="6" key="1">
    <citation type="submission" date="2024-07" db="EMBL/GenBank/DDBJ databases">
        <authorList>
            <person name="Kim Y.J."/>
            <person name="Jeong J.Y."/>
        </authorList>
    </citation>
    <scope>NUCLEOTIDE SEQUENCE</scope>
    <source>
        <strain evidence="6">GIHE-MW2</strain>
    </source>
</reference>
<name>A0AAU8JCV5_9CYAN</name>
<keyword evidence="3 5" id="KW-0520">NAD</keyword>
<dbReference type="SUPFAM" id="SSF56399">
    <property type="entry name" value="ADP-ribosylation"/>
    <property type="match status" value="1"/>
</dbReference>
<evidence type="ECO:0000256" key="1">
    <source>
        <dbReference type="ARBA" id="ARBA00009836"/>
    </source>
</evidence>
<evidence type="ECO:0000256" key="2">
    <source>
        <dbReference type="ARBA" id="ARBA00022679"/>
    </source>
</evidence>
<protein>
    <recommendedName>
        <fullName evidence="5">Probable RNA 2'-phosphotransferase</fullName>
        <ecNumber evidence="5">2.7.1.-</ecNumber>
    </recommendedName>
</protein>
<evidence type="ECO:0000256" key="3">
    <source>
        <dbReference type="ARBA" id="ARBA00023027"/>
    </source>
</evidence>
<dbReference type="GO" id="GO:0006388">
    <property type="term" value="P:tRNA splicing, via endonucleolytic cleavage and ligation"/>
    <property type="evidence" value="ECO:0007669"/>
    <property type="project" value="UniProtKB-UniRule"/>
</dbReference>
<dbReference type="EMBL" id="CP159837">
    <property type="protein sequence ID" value="XCM36641.1"/>
    <property type="molecule type" value="Genomic_DNA"/>
</dbReference>
<organism evidence="6">
    <name type="scientific">Planktothricoides raciborskii GIHE-MW2</name>
    <dbReference type="NCBI Taxonomy" id="2792601"/>
    <lineage>
        <taxon>Bacteria</taxon>
        <taxon>Bacillati</taxon>
        <taxon>Cyanobacteriota</taxon>
        <taxon>Cyanophyceae</taxon>
        <taxon>Oscillatoriophycideae</taxon>
        <taxon>Oscillatoriales</taxon>
        <taxon>Oscillatoriaceae</taxon>
        <taxon>Planktothricoides</taxon>
    </lineage>
</organism>
<comment type="similarity">
    <text evidence="1 5">Belongs to the KptA/TPT1 family.</text>
</comment>
<gene>
    <name evidence="5" type="primary">kptA</name>
    <name evidence="6" type="ORF">ABWT76_005414</name>
</gene>
<evidence type="ECO:0000256" key="5">
    <source>
        <dbReference type="HAMAP-Rule" id="MF_00299"/>
    </source>
</evidence>
<keyword evidence="2 5" id="KW-0808">Transferase</keyword>
<dbReference type="Gene3D" id="3.20.170.30">
    <property type="match status" value="1"/>
</dbReference>
<dbReference type="NCBIfam" id="NF002014">
    <property type="entry name" value="PRK00819.1-4"/>
    <property type="match status" value="1"/>
</dbReference>
<evidence type="ECO:0000256" key="4">
    <source>
        <dbReference type="ARBA" id="ARBA00025212"/>
    </source>
</evidence>
<dbReference type="GO" id="GO:0000215">
    <property type="term" value="F:tRNA 2'-phosphotransferase activity"/>
    <property type="evidence" value="ECO:0007669"/>
    <property type="project" value="TreeGrafter"/>
</dbReference>
<dbReference type="PANTHER" id="PTHR12684:SF2">
    <property type="entry name" value="TRNA 2'-PHOSPHOTRANSFERASE 1"/>
    <property type="match status" value="1"/>
</dbReference>
<dbReference type="Gene3D" id="1.10.10.970">
    <property type="entry name" value="RNA 2'-phosphotransferase, Tpt1/KptA family, N-terminal domain"/>
    <property type="match status" value="1"/>
</dbReference>
<dbReference type="GO" id="GO:0003950">
    <property type="term" value="F:NAD+ poly-ADP-ribosyltransferase activity"/>
    <property type="evidence" value="ECO:0007669"/>
    <property type="project" value="InterPro"/>
</dbReference>
<sequence length="189" mass="20971">MMHQSRLVKISKYLSYHLRHQPEKLGLTLDVGGWVPVEMLLAAAAKDGFPISADELQAVVAKNDKKRFSFDETKGKIRANQGHSVAVDLQLAAVKPPEKLYHGTAASAVDSILKQGLQKMSRHHVHLSAEIAIAKKVGERHGRPVVFMVDAAAMDAQGYPFYRSDNGVWLVDKVPPEFLQLLQQLQQIT</sequence>
<dbReference type="InterPro" id="IPR022928">
    <property type="entry name" value="RNA_2'-PTrans_KptA"/>
</dbReference>
<dbReference type="InterPro" id="IPR042080">
    <property type="entry name" value="RNA_2'-PTrans_N"/>
</dbReference>
<accession>A0AAU8JCV5</accession>
<dbReference type="RefSeq" id="WP_354635250.1">
    <property type="nucleotide sequence ID" value="NZ_CP159837.1"/>
</dbReference>
<dbReference type="Pfam" id="PF01885">
    <property type="entry name" value="PTS_2-RNA"/>
    <property type="match status" value="1"/>
</dbReference>
<proteinExistence type="inferred from homology"/>
<dbReference type="PANTHER" id="PTHR12684">
    <property type="entry name" value="PUTATIVE PHOSPHOTRANSFERASE"/>
    <property type="match status" value="1"/>
</dbReference>
<dbReference type="InterPro" id="IPR002745">
    <property type="entry name" value="Ptrans_KptA/Tpt1"/>
</dbReference>
<dbReference type="AlphaFoldDB" id="A0AAU8JCV5"/>